<feature type="compositionally biased region" description="Polar residues" evidence="8">
    <location>
        <begin position="84"/>
        <end position="93"/>
    </location>
</feature>
<accession>A0A2K1L8H0</accession>
<gene>
    <name evidence="11" type="primary">LOC112281446</name>
    <name evidence="10" type="ORF">PHYPA_000718</name>
</gene>
<evidence type="ECO:0000313" key="10">
    <source>
        <dbReference type="EMBL" id="PNR62294.1"/>
    </source>
</evidence>
<reference evidence="10 12" key="1">
    <citation type="journal article" date="2008" name="Science">
        <title>The Physcomitrella genome reveals evolutionary insights into the conquest of land by plants.</title>
        <authorList>
            <person name="Rensing S."/>
            <person name="Lang D."/>
            <person name="Zimmer A."/>
            <person name="Terry A."/>
            <person name="Salamov A."/>
            <person name="Shapiro H."/>
            <person name="Nishiyama T."/>
            <person name="Perroud P.-F."/>
            <person name="Lindquist E."/>
            <person name="Kamisugi Y."/>
            <person name="Tanahashi T."/>
            <person name="Sakakibara K."/>
            <person name="Fujita T."/>
            <person name="Oishi K."/>
            <person name="Shin-I T."/>
            <person name="Kuroki Y."/>
            <person name="Toyoda A."/>
            <person name="Suzuki Y."/>
            <person name="Hashimoto A."/>
            <person name="Yamaguchi K."/>
            <person name="Sugano A."/>
            <person name="Kohara Y."/>
            <person name="Fujiyama A."/>
            <person name="Anterola A."/>
            <person name="Aoki S."/>
            <person name="Ashton N."/>
            <person name="Barbazuk W.B."/>
            <person name="Barker E."/>
            <person name="Bennetzen J."/>
            <person name="Bezanilla M."/>
            <person name="Blankenship R."/>
            <person name="Cho S.H."/>
            <person name="Dutcher S."/>
            <person name="Estelle M."/>
            <person name="Fawcett J.A."/>
            <person name="Gundlach H."/>
            <person name="Hanada K."/>
            <person name="Heyl A."/>
            <person name="Hicks K.A."/>
            <person name="Hugh J."/>
            <person name="Lohr M."/>
            <person name="Mayer K."/>
            <person name="Melkozernov A."/>
            <person name="Murata T."/>
            <person name="Nelson D."/>
            <person name="Pils B."/>
            <person name="Prigge M."/>
            <person name="Reiss B."/>
            <person name="Renner T."/>
            <person name="Rombauts S."/>
            <person name="Rushton P."/>
            <person name="Sanderfoot A."/>
            <person name="Schween G."/>
            <person name="Shiu S.-H."/>
            <person name="Stueber K."/>
            <person name="Theodoulou F.L."/>
            <person name="Tu H."/>
            <person name="Van de Peer Y."/>
            <person name="Verrier P.J."/>
            <person name="Waters E."/>
            <person name="Wood A."/>
            <person name="Yang L."/>
            <person name="Cove D."/>
            <person name="Cuming A."/>
            <person name="Hasebe M."/>
            <person name="Lucas S."/>
            <person name="Mishler D.B."/>
            <person name="Reski R."/>
            <person name="Grigoriev I."/>
            <person name="Quatrano R.S."/>
            <person name="Boore J.L."/>
        </authorList>
    </citation>
    <scope>NUCLEOTIDE SEQUENCE [LARGE SCALE GENOMIC DNA]</scope>
    <source>
        <strain evidence="11 12">cv. Gransden 2004</strain>
    </source>
</reference>
<keyword evidence="5 9" id="KW-1133">Transmembrane helix</keyword>
<keyword evidence="6" id="KW-0406">Ion transport</keyword>
<name>A0A2K1L8H0_PHYPA</name>
<dbReference type="PANTHER" id="PTHR31064">
    <property type="entry name" value="POTASSIUM TRANSPORT PROTEIN DDB_G0292412-RELATED"/>
    <property type="match status" value="1"/>
</dbReference>
<evidence type="ECO:0000256" key="6">
    <source>
        <dbReference type="ARBA" id="ARBA00023065"/>
    </source>
</evidence>
<reference evidence="10 12" key="2">
    <citation type="journal article" date="2018" name="Plant J.">
        <title>The Physcomitrella patens chromosome-scale assembly reveals moss genome structure and evolution.</title>
        <authorList>
            <person name="Lang D."/>
            <person name="Ullrich K.K."/>
            <person name="Murat F."/>
            <person name="Fuchs J."/>
            <person name="Jenkins J."/>
            <person name="Haas F.B."/>
            <person name="Piednoel M."/>
            <person name="Gundlach H."/>
            <person name="Van Bel M."/>
            <person name="Meyberg R."/>
            <person name="Vives C."/>
            <person name="Morata J."/>
            <person name="Symeonidi A."/>
            <person name="Hiss M."/>
            <person name="Muchero W."/>
            <person name="Kamisugi Y."/>
            <person name="Saleh O."/>
            <person name="Blanc G."/>
            <person name="Decker E.L."/>
            <person name="van Gessel N."/>
            <person name="Grimwood J."/>
            <person name="Hayes R.D."/>
            <person name="Graham S.W."/>
            <person name="Gunter L.E."/>
            <person name="McDaniel S.F."/>
            <person name="Hoernstein S.N.W."/>
            <person name="Larsson A."/>
            <person name="Li F.W."/>
            <person name="Perroud P.F."/>
            <person name="Phillips J."/>
            <person name="Ranjan P."/>
            <person name="Rokshar D.S."/>
            <person name="Rothfels C.J."/>
            <person name="Schneider L."/>
            <person name="Shu S."/>
            <person name="Stevenson D.W."/>
            <person name="Thummler F."/>
            <person name="Tillich M."/>
            <person name="Villarreal Aguilar J.C."/>
            <person name="Widiez T."/>
            <person name="Wong G.K."/>
            <person name="Wymore A."/>
            <person name="Zhang Y."/>
            <person name="Zimmer A.D."/>
            <person name="Quatrano R.S."/>
            <person name="Mayer K.F.X."/>
            <person name="Goodstein D."/>
            <person name="Casacuberta J.M."/>
            <person name="Vandepoele K."/>
            <person name="Reski R."/>
            <person name="Cuming A.C."/>
            <person name="Tuskan G.A."/>
            <person name="Maumus F."/>
            <person name="Salse J."/>
            <person name="Schmutz J."/>
            <person name="Rensing S.A."/>
        </authorList>
    </citation>
    <scope>NUCLEOTIDE SEQUENCE [LARGE SCALE GENOMIC DNA]</scope>
    <source>
        <strain evidence="11 12">cv. Gransden 2004</strain>
    </source>
</reference>
<dbReference type="PANTHER" id="PTHR31064:SF30">
    <property type="entry name" value="HIGH-AFFINITY POTASSIUM TRANSPORT PROTEIN-RELATED"/>
    <property type="match status" value="1"/>
</dbReference>
<evidence type="ECO:0000256" key="5">
    <source>
        <dbReference type="ARBA" id="ARBA00022989"/>
    </source>
</evidence>
<dbReference type="STRING" id="3218.A0A2K1L8H0"/>
<feature type="region of interest" description="Disordered" evidence="8">
    <location>
        <begin position="73"/>
        <end position="94"/>
    </location>
</feature>
<evidence type="ECO:0000256" key="4">
    <source>
        <dbReference type="ARBA" id="ARBA00022692"/>
    </source>
</evidence>
<feature type="transmembrane region" description="Helical" evidence="9">
    <location>
        <begin position="477"/>
        <end position="499"/>
    </location>
</feature>
<dbReference type="EMBL" id="ABEU02000001">
    <property type="protein sequence ID" value="PNR62294.1"/>
    <property type="molecule type" value="Genomic_DNA"/>
</dbReference>
<dbReference type="AlphaFoldDB" id="A0A2K1L8H0"/>
<dbReference type="PaxDb" id="3218-PP1S63_164V6.1"/>
<evidence type="ECO:0000256" key="7">
    <source>
        <dbReference type="ARBA" id="ARBA00023136"/>
    </source>
</evidence>
<keyword evidence="4 9" id="KW-0812">Transmembrane</keyword>
<dbReference type="GO" id="GO:0008324">
    <property type="term" value="F:monoatomic cation transmembrane transporter activity"/>
    <property type="evidence" value="ECO:0000318"/>
    <property type="project" value="GO_Central"/>
</dbReference>
<organism evidence="10">
    <name type="scientific">Physcomitrium patens</name>
    <name type="common">Spreading-leaved earth moss</name>
    <name type="synonym">Physcomitrella patens</name>
    <dbReference type="NCBI Taxonomy" id="3218"/>
    <lineage>
        <taxon>Eukaryota</taxon>
        <taxon>Viridiplantae</taxon>
        <taxon>Streptophyta</taxon>
        <taxon>Embryophyta</taxon>
        <taxon>Bryophyta</taxon>
        <taxon>Bryophytina</taxon>
        <taxon>Bryopsida</taxon>
        <taxon>Funariidae</taxon>
        <taxon>Funariales</taxon>
        <taxon>Funariaceae</taxon>
        <taxon>Physcomitrium</taxon>
    </lineage>
</organism>
<evidence type="ECO:0000256" key="3">
    <source>
        <dbReference type="ARBA" id="ARBA00022448"/>
    </source>
</evidence>
<evidence type="ECO:0000256" key="2">
    <source>
        <dbReference type="ARBA" id="ARBA00010864"/>
    </source>
</evidence>
<keyword evidence="12" id="KW-1185">Reference proteome</keyword>
<comment type="subcellular location">
    <subcellularLocation>
        <location evidence="1">Membrane</location>
        <topology evidence="1">Multi-pass membrane protein</topology>
    </subcellularLocation>
</comment>
<dbReference type="InterPro" id="IPR003445">
    <property type="entry name" value="Cat_transpt"/>
</dbReference>
<keyword evidence="7 9" id="KW-0472">Membrane</keyword>
<feature type="transmembrane region" description="Helical" evidence="9">
    <location>
        <begin position="339"/>
        <end position="360"/>
    </location>
</feature>
<dbReference type="Pfam" id="PF02386">
    <property type="entry name" value="TrkH"/>
    <property type="match status" value="1"/>
</dbReference>
<evidence type="ECO:0000256" key="9">
    <source>
        <dbReference type="SAM" id="Phobius"/>
    </source>
</evidence>
<dbReference type="Gramene" id="Pp3c1_15810V3.1">
    <property type="protein sequence ID" value="Pp3c1_15810V3.1"/>
    <property type="gene ID" value="Pp3c1_15810"/>
</dbReference>
<keyword evidence="3" id="KW-0813">Transport</keyword>
<dbReference type="GO" id="GO:0030001">
    <property type="term" value="P:metal ion transport"/>
    <property type="evidence" value="ECO:0007669"/>
    <property type="project" value="UniProtKB-ARBA"/>
</dbReference>
<feature type="transmembrane region" description="Helical" evidence="9">
    <location>
        <begin position="200"/>
        <end position="224"/>
    </location>
</feature>
<feature type="transmembrane region" description="Helical" evidence="9">
    <location>
        <begin position="143"/>
        <end position="165"/>
    </location>
</feature>
<dbReference type="Proteomes" id="UP000006727">
    <property type="component" value="Chromosome 1"/>
</dbReference>
<comment type="similarity">
    <text evidence="2">Belongs to the TrkH potassium transport family. HKT (TC 2.A.38.3) subfamily.</text>
</comment>
<evidence type="ECO:0000313" key="11">
    <source>
        <dbReference type="EnsemblPlants" id="Pp3c1_15810V3.1"/>
    </source>
</evidence>
<evidence type="ECO:0000256" key="8">
    <source>
        <dbReference type="SAM" id="MobiDB-lite"/>
    </source>
</evidence>
<evidence type="ECO:0008006" key="13">
    <source>
        <dbReference type="Google" id="ProtNLM"/>
    </source>
</evidence>
<proteinExistence type="inferred from homology"/>
<feature type="transmembrane region" description="Helical" evidence="9">
    <location>
        <begin position="172"/>
        <end position="194"/>
    </location>
</feature>
<evidence type="ECO:0000256" key="1">
    <source>
        <dbReference type="ARBA" id="ARBA00004141"/>
    </source>
</evidence>
<dbReference type="EnsemblPlants" id="Pp3c1_15810V3.1">
    <property type="protein sequence ID" value="Pp3c1_15810V3.1"/>
    <property type="gene ID" value="Pp3c1_15810"/>
</dbReference>
<evidence type="ECO:0000313" key="12">
    <source>
        <dbReference type="Proteomes" id="UP000006727"/>
    </source>
</evidence>
<dbReference type="GO" id="GO:0005886">
    <property type="term" value="C:plasma membrane"/>
    <property type="evidence" value="ECO:0000318"/>
    <property type="project" value="GO_Central"/>
</dbReference>
<dbReference type="InterPro" id="IPR051143">
    <property type="entry name" value="TrkH_K-transport"/>
</dbReference>
<reference evidence="11" key="3">
    <citation type="submission" date="2020-12" db="UniProtKB">
        <authorList>
            <consortium name="EnsemblPlants"/>
        </authorList>
    </citation>
    <scope>IDENTIFICATION</scope>
</reference>
<protein>
    <recommendedName>
        <fullName evidence="13">Sodium transporter</fullName>
    </recommendedName>
</protein>
<feature type="transmembrane region" description="Helical" evidence="9">
    <location>
        <begin position="539"/>
        <end position="559"/>
    </location>
</feature>
<sequence length="721" mass="80586">MICLNCIVNFSGSSACASRIQASISCYSSTCELLSYPPCIPSRLGVEWPTVQEARGHLLRNLWLSTSKTLTDGQQLTEAPPHPRNSNSASNIGHSKRFKTPREFMQSLSMSWIKSPFNSDMMRRRVESSKQRLKRIVCGSHTFFWLHVAYYGVLTIVGTMSLWWCRERNSISFLDCIFTVVSMVTTTGLTSVLLRDFNTTGLFTLMVLMLLGSSVFVSLLPIYVRRLRILRYNRALDTSNAANVSSSQLSSYNSSDCHHSRATGMSPISNHTLQIVAEVDAQSHDSGTGFGRHPHINSDPVVINIANRFNDLSDEQEVAQQSDDLRIARWLEDQALRSLSWIIPTYIVVLLTFGFLAVVWNNSFNSKEASKIRSLFDAQGINPTLAAIFMSISAFSNTGSSPLDENFVPFATSSLVLVSLTVLFLGGNTLFPPILRFIIWGLRTLKRTDDPQKDVYNFLLRYPRRCSTHLFPHMQSLWIIATVLGFNTVDLIAFCALEWKSAALAALPDRSAWIKLMDGLFQSLNTRSSGMNVLTLSTLSPSLLVLYSAMMCIAVYPVYLSRQHTRLTHTDFNQLHLFSTSDLCDPEKHKSTADGADDNRLSTQYKQLLTRDSASLFVLVFLVCTLEMRNTNSDPLNYSVFNIVFEVISAYGNVGLSLGYSCEQWQRASSNSSTSQLADECKNVSYSFSGKWSSGSKLLLICCMILGKHRSLPNDDDSTIS</sequence>